<protein>
    <recommendedName>
        <fullName evidence="4">Secreted protein</fullName>
    </recommendedName>
</protein>
<evidence type="ECO:0000256" key="1">
    <source>
        <dbReference type="SAM" id="SignalP"/>
    </source>
</evidence>
<dbReference type="AlphaFoldDB" id="A0A1S1U5P4"/>
<reference evidence="2 3" key="1">
    <citation type="submission" date="2015-06" db="EMBL/GenBank/DDBJ databases">
        <title>Draft genome sequencing of a biphenyl-degrading bacterium, Janthinobacterium lividum MEG1.</title>
        <authorList>
            <person name="Shimodaira J."/>
            <person name="Hatta T."/>
        </authorList>
    </citation>
    <scope>NUCLEOTIDE SEQUENCE [LARGE SCALE GENOMIC DNA]</scope>
    <source>
        <strain evidence="2 3">MEG1</strain>
    </source>
</reference>
<gene>
    <name evidence="2" type="ORF">AKG95_20170</name>
</gene>
<accession>A0A1S1U5P4</accession>
<feature type="chain" id="PRO_5010369635" description="Secreted protein" evidence="1">
    <location>
        <begin position="20"/>
        <end position="102"/>
    </location>
</feature>
<dbReference type="RefSeq" id="WP_071078693.1">
    <property type="nucleotide sequence ID" value="NZ_LFKP01000010.1"/>
</dbReference>
<evidence type="ECO:0000313" key="3">
    <source>
        <dbReference type="Proteomes" id="UP000179840"/>
    </source>
</evidence>
<organism evidence="2 3">
    <name type="scientific">Janthinobacterium lividum</name>
    <dbReference type="NCBI Taxonomy" id="29581"/>
    <lineage>
        <taxon>Bacteria</taxon>
        <taxon>Pseudomonadati</taxon>
        <taxon>Pseudomonadota</taxon>
        <taxon>Betaproteobacteria</taxon>
        <taxon>Burkholderiales</taxon>
        <taxon>Oxalobacteraceae</taxon>
        <taxon>Janthinobacterium</taxon>
    </lineage>
</organism>
<comment type="caution">
    <text evidence="2">The sequence shown here is derived from an EMBL/GenBank/DDBJ whole genome shotgun (WGS) entry which is preliminary data.</text>
</comment>
<evidence type="ECO:0008006" key="4">
    <source>
        <dbReference type="Google" id="ProtNLM"/>
    </source>
</evidence>
<feature type="signal peptide" evidence="1">
    <location>
        <begin position="1"/>
        <end position="19"/>
    </location>
</feature>
<sequence length="102" mass="11953">MRFFLMMVPVYFVFPLAFSAEPLPKDVNRFIYNAEACEHLAGEFDGELPKRQQNEILKNIHKYCKAAKNQLRILEMKYQGNTKMMKVIKSNANDAVTSYERE</sequence>
<proteinExistence type="predicted"/>
<evidence type="ECO:0000313" key="2">
    <source>
        <dbReference type="EMBL" id="OHV95478.1"/>
    </source>
</evidence>
<dbReference type="Proteomes" id="UP000179840">
    <property type="component" value="Unassembled WGS sequence"/>
</dbReference>
<keyword evidence="1" id="KW-0732">Signal</keyword>
<dbReference type="EMBL" id="LFKP01000010">
    <property type="protein sequence ID" value="OHV95478.1"/>
    <property type="molecule type" value="Genomic_DNA"/>
</dbReference>
<name>A0A1S1U5P4_9BURK</name>